<dbReference type="Pfam" id="PF07690">
    <property type="entry name" value="MFS_1"/>
    <property type="match status" value="1"/>
</dbReference>
<evidence type="ECO:0000256" key="3">
    <source>
        <dbReference type="SAM" id="Phobius"/>
    </source>
</evidence>
<dbReference type="PANTHER" id="PTHR43156:SF2">
    <property type="entry name" value="STAGE II SPORULATION PROTEIN E"/>
    <property type="match status" value="1"/>
</dbReference>
<accession>A0A927CE44</accession>
<dbReference type="GO" id="GO:0016791">
    <property type="term" value="F:phosphatase activity"/>
    <property type="evidence" value="ECO:0007669"/>
    <property type="project" value="TreeGrafter"/>
</dbReference>
<keyword evidence="6" id="KW-1185">Reference proteome</keyword>
<dbReference type="Pfam" id="PF07228">
    <property type="entry name" value="SpoIIE"/>
    <property type="match status" value="1"/>
</dbReference>
<keyword evidence="2" id="KW-0378">Hydrolase</keyword>
<feature type="transmembrane region" description="Helical" evidence="3">
    <location>
        <begin position="12"/>
        <end position="33"/>
    </location>
</feature>
<dbReference type="SMART" id="SM00331">
    <property type="entry name" value="PP2C_SIG"/>
    <property type="match status" value="1"/>
</dbReference>
<dbReference type="GO" id="GO:0022857">
    <property type="term" value="F:transmembrane transporter activity"/>
    <property type="evidence" value="ECO:0007669"/>
    <property type="project" value="InterPro"/>
</dbReference>
<keyword evidence="3" id="KW-1133">Transmembrane helix</keyword>
<comment type="subcellular location">
    <subcellularLocation>
        <location evidence="1">Cell membrane</location>
        <topology evidence="1">Multi-pass membrane protein</topology>
    </subcellularLocation>
</comment>
<evidence type="ECO:0000313" key="5">
    <source>
        <dbReference type="EMBL" id="MBD2864546.1"/>
    </source>
</evidence>
<dbReference type="InterPro" id="IPR036457">
    <property type="entry name" value="PPM-type-like_dom_sf"/>
</dbReference>
<dbReference type="InterPro" id="IPR052016">
    <property type="entry name" value="Bact_Sigma-Reg"/>
</dbReference>
<sequence>MNERLIKRFVPVILFMTALQGWTLSIPLFGSILGPSAASAGVDPAEAATAFLSGYALSFAGWGVLLHRWRRTIGRLLPALTSGCLVLCAALSLALLVLDGSAWPAVFGAMGLFASLPSLSWLYMLTRSVPFAQIGLALGVNGMLVSFVRYFFHIISDRIPPQAGIAIVSALPLVAVYILLRIRQELEGEHAGWDADRDSRQQPEHSGVNPVPVIVFIFVVFLLGGIMYQVVEPFMQEFGSHTIYYQTIPYVLAIPLAGWIIDRRGFRLAMALGVVLLGLAYTTFAFSTSFPAAVAGNTLIQIGFAVLDVFVLYALAAVSSPDRRFLFTGMGLGFYILSIRLGTELNALVVPYSNGNYIVVYLTALFILLISVLLIHWVSDFEPREIEKRQRLEKLGTYYEEKDAELREARQVQAGMLRAQWRLPPGIEAAVMTESAKEVGGDFYDLIPLDGRRALFAVGDVTGKGLAAALVMSKMIGLLRSEAYYGHSLTEIVEHMNRMLLREPEEMAMVTLGLALVDRESSSVTYVSAGHVAPYIVRSGSAEALDTHSLPLGIDEVLRPWSGKVVMEPGDLFVMYTDGVLDLENGGGERFGLDRFEQLLSEAGEGGDPELALKRIVDAFNRFGAVTDDTTLLLIRMNGKRAGADEE</sequence>
<feature type="transmembrane region" description="Helical" evidence="3">
    <location>
        <begin position="45"/>
        <end position="65"/>
    </location>
</feature>
<feature type="transmembrane region" description="Helical" evidence="3">
    <location>
        <begin position="268"/>
        <end position="287"/>
    </location>
</feature>
<keyword evidence="3" id="KW-0812">Transmembrane</keyword>
<feature type="transmembrane region" description="Helical" evidence="3">
    <location>
        <begin position="207"/>
        <end position="231"/>
    </location>
</feature>
<evidence type="ECO:0000256" key="2">
    <source>
        <dbReference type="ARBA" id="ARBA00022801"/>
    </source>
</evidence>
<feature type="transmembrane region" description="Helical" evidence="3">
    <location>
        <begin position="325"/>
        <end position="343"/>
    </location>
</feature>
<dbReference type="Proteomes" id="UP000639396">
    <property type="component" value="Unassembled WGS sequence"/>
</dbReference>
<dbReference type="AlphaFoldDB" id="A0A927CE44"/>
<dbReference type="EMBL" id="JACXJA010000030">
    <property type="protein sequence ID" value="MBD2864546.1"/>
    <property type="molecule type" value="Genomic_DNA"/>
</dbReference>
<organism evidence="5 6">
    <name type="scientific">Paenibacillus oceani</name>
    <dbReference type="NCBI Taxonomy" id="2772510"/>
    <lineage>
        <taxon>Bacteria</taxon>
        <taxon>Bacillati</taxon>
        <taxon>Bacillota</taxon>
        <taxon>Bacilli</taxon>
        <taxon>Bacillales</taxon>
        <taxon>Paenibacillaceae</taxon>
        <taxon>Paenibacillus</taxon>
    </lineage>
</organism>
<evidence type="ECO:0000313" key="6">
    <source>
        <dbReference type="Proteomes" id="UP000639396"/>
    </source>
</evidence>
<dbReference type="PANTHER" id="PTHR43156">
    <property type="entry name" value="STAGE II SPORULATION PROTEIN E-RELATED"/>
    <property type="match status" value="1"/>
</dbReference>
<reference evidence="5" key="1">
    <citation type="submission" date="2020-09" db="EMBL/GenBank/DDBJ databases">
        <title>A novel bacterium of genus Paenibacillus, isolated from South China Sea.</title>
        <authorList>
            <person name="Huang H."/>
            <person name="Mo K."/>
            <person name="Hu Y."/>
        </authorList>
    </citation>
    <scope>NUCLEOTIDE SEQUENCE</scope>
    <source>
        <strain evidence="5">IB182363</strain>
    </source>
</reference>
<name>A0A927CE44_9BACL</name>
<evidence type="ECO:0000259" key="4">
    <source>
        <dbReference type="SMART" id="SM00331"/>
    </source>
</evidence>
<dbReference type="Gene3D" id="1.20.1250.20">
    <property type="entry name" value="MFS general substrate transporter like domains"/>
    <property type="match status" value="1"/>
</dbReference>
<feature type="transmembrane region" description="Helical" evidence="3">
    <location>
        <begin position="163"/>
        <end position="180"/>
    </location>
</feature>
<feature type="transmembrane region" description="Helical" evidence="3">
    <location>
        <begin position="299"/>
        <end position="318"/>
    </location>
</feature>
<dbReference type="Gene3D" id="3.60.40.10">
    <property type="entry name" value="PPM-type phosphatase domain"/>
    <property type="match status" value="1"/>
</dbReference>
<dbReference type="CDD" id="cd06174">
    <property type="entry name" value="MFS"/>
    <property type="match status" value="1"/>
</dbReference>
<keyword evidence="3" id="KW-0472">Membrane</keyword>
<protein>
    <submittedName>
        <fullName evidence="5">SpoIIE family protein phosphatase</fullName>
    </submittedName>
</protein>
<feature type="domain" description="PPM-type phosphatase" evidence="4">
    <location>
        <begin position="424"/>
        <end position="637"/>
    </location>
</feature>
<dbReference type="SUPFAM" id="SSF103473">
    <property type="entry name" value="MFS general substrate transporter"/>
    <property type="match status" value="1"/>
</dbReference>
<gene>
    <name evidence="5" type="ORF">IDH45_21380</name>
</gene>
<feature type="transmembrane region" description="Helical" evidence="3">
    <location>
        <begin position="358"/>
        <end position="379"/>
    </location>
</feature>
<dbReference type="RefSeq" id="WP_190930168.1">
    <property type="nucleotide sequence ID" value="NZ_JACXJA010000030.1"/>
</dbReference>
<comment type="caution">
    <text evidence="5">The sequence shown here is derived from an EMBL/GenBank/DDBJ whole genome shotgun (WGS) entry which is preliminary data.</text>
</comment>
<feature type="transmembrane region" description="Helical" evidence="3">
    <location>
        <begin position="131"/>
        <end position="151"/>
    </location>
</feature>
<proteinExistence type="predicted"/>
<evidence type="ECO:0000256" key="1">
    <source>
        <dbReference type="ARBA" id="ARBA00004651"/>
    </source>
</evidence>
<feature type="transmembrane region" description="Helical" evidence="3">
    <location>
        <begin position="243"/>
        <end position="261"/>
    </location>
</feature>
<dbReference type="InterPro" id="IPR001932">
    <property type="entry name" value="PPM-type_phosphatase-like_dom"/>
</dbReference>
<dbReference type="SUPFAM" id="SSF81606">
    <property type="entry name" value="PP2C-like"/>
    <property type="match status" value="1"/>
</dbReference>
<dbReference type="InterPro" id="IPR011701">
    <property type="entry name" value="MFS"/>
</dbReference>
<dbReference type="InterPro" id="IPR036259">
    <property type="entry name" value="MFS_trans_sf"/>
</dbReference>
<feature type="transmembrane region" description="Helical" evidence="3">
    <location>
        <begin position="77"/>
        <end position="97"/>
    </location>
</feature>
<dbReference type="GO" id="GO:0005886">
    <property type="term" value="C:plasma membrane"/>
    <property type="evidence" value="ECO:0007669"/>
    <property type="project" value="UniProtKB-SubCell"/>
</dbReference>
<feature type="transmembrane region" description="Helical" evidence="3">
    <location>
        <begin position="103"/>
        <end position="124"/>
    </location>
</feature>